<name>A0A0C2NKW9_THEKT</name>
<sequence>MIETVSIIMPAYNAGAFIVSSINSVLAQTYEDWKLYVIDDASIDNTESLVLSFNDPRICYIRQVSNQGVSIARNVGISAAQGRYIAFLDSDDQWTENKLKSQLFMLENGYDVVCSNYSTFSNSIDSTISTRTFPSEFTYSDMLTGNKIGNLTGVYNQERIGKVFQRQVGHEDYIMWLDVMSRTSKCFCVQDNLAYYRVSEKSLSGNKFKASLWQWNIYRKHLGLGVFKSAYYWHCYVLNALVR</sequence>
<protein>
    <submittedName>
        <fullName evidence="2">Putative glycosyltransferase</fullName>
    </submittedName>
</protein>
<dbReference type="SUPFAM" id="SSF53448">
    <property type="entry name" value="Nucleotide-diphospho-sugar transferases"/>
    <property type="match status" value="1"/>
</dbReference>
<organism evidence="2 3">
    <name type="scientific">Thelohanellus kitauei</name>
    <name type="common">Myxosporean</name>
    <dbReference type="NCBI Taxonomy" id="669202"/>
    <lineage>
        <taxon>Eukaryota</taxon>
        <taxon>Metazoa</taxon>
        <taxon>Cnidaria</taxon>
        <taxon>Myxozoa</taxon>
        <taxon>Myxosporea</taxon>
        <taxon>Bivalvulida</taxon>
        <taxon>Platysporina</taxon>
        <taxon>Myxobolidae</taxon>
        <taxon>Thelohanellus</taxon>
    </lineage>
</organism>
<dbReference type="OrthoDB" id="6018299at2759"/>
<dbReference type="Gene3D" id="3.90.550.10">
    <property type="entry name" value="Spore Coat Polysaccharide Biosynthesis Protein SpsA, Chain A"/>
    <property type="match status" value="1"/>
</dbReference>
<evidence type="ECO:0000313" key="2">
    <source>
        <dbReference type="EMBL" id="KII74607.1"/>
    </source>
</evidence>
<dbReference type="EMBL" id="JWZT01000336">
    <property type="protein sequence ID" value="KII74607.1"/>
    <property type="molecule type" value="Genomic_DNA"/>
</dbReference>
<keyword evidence="2" id="KW-0808">Transferase</keyword>
<accession>A0A0C2NKW9</accession>
<dbReference type="GO" id="GO:0016758">
    <property type="term" value="F:hexosyltransferase activity"/>
    <property type="evidence" value="ECO:0007669"/>
    <property type="project" value="UniProtKB-ARBA"/>
</dbReference>
<dbReference type="InterPro" id="IPR001173">
    <property type="entry name" value="Glyco_trans_2-like"/>
</dbReference>
<dbReference type="Proteomes" id="UP000031668">
    <property type="component" value="Unassembled WGS sequence"/>
</dbReference>
<dbReference type="PANTHER" id="PTHR22916:SF3">
    <property type="entry name" value="UDP-GLCNAC:BETAGAL BETA-1,3-N-ACETYLGLUCOSAMINYLTRANSFERASE-LIKE PROTEIN 1"/>
    <property type="match status" value="1"/>
</dbReference>
<proteinExistence type="predicted"/>
<dbReference type="CDD" id="cd00761">
    <property type="entry name" value="Glyco_tranf_GTA_type"/>
    <property type="match status" value="1"/>
</dbReference>
<keyword evidence="3" id="KW-1185">Reference proteome</keyword>
<dbReference type="AlphaFoldDB" id="A0A0C2NKW9"/>
<reference evidence="2 3" key="1">
    <citation type="journal article" date="2014" name="Genome Biol. Evol.">
        <title>The genome of the myxosporean Thelohanellus kitauei shows adaptations to nutrient acquisition within its fish host.</title>
        <authorList>
            <person name="Yang Y."/>
            <person name="Xiong J."/>
            <person name="Zhou Z."/>
            <person name="Huo F."/>
            <person name="Miao W."/>
            <person name="Ran C."/>
            <person name="Liu Y."/>
            <person name="Zhang J."/>
            <person name="Feng J."/>
            <person name="Wang M."/>
            <person name="Wang M."/>
            <person name="Wang L."/>
            <person name="Yao B."/>
        </authorList>
    </citation>
    <scope>NUCLEOTIDE SEQUENCE [LARGE SCALE GENOMIC DNA]</scope>
    <source>
        <strain evidence="2">Wuqing</strain>
    </source>
</reference>
<evidence type="ECO:0000313" key="3">
    <source>
        <dbReference type="Proteomes" id="UP000031668"/>
    </source>
</evidence>
<comment type="caution">
    <text evidence="2">The sequence shown here is derived from an EMBL/GenBank/DDBJ whole genome shotgun (WGS) entry which is preliminary data.</text>
</comment>
<evidence type="ECO:0000259" key="1">
    <source>
        <dbReference type="Pfam" id="PF00535"/>
    </source>
</evidence>
<gene>
    <name evidence="2" type="ORF">RF11_00644</name>
</gene>
<dbReference type="Pfam" id="PF00535">
    <property type="entry name" value="Glycos_transf_2"/>
    <property type="match status" value="1"/>
</dbReference>
<feature type="domain" description="Glycosyltransferase 2-like" evidence="1">
    <location>
        <begin position="6"/>
        <end position="133"/>
    </location>
</feature>
<dbReference type="InterPro" id="IPR029044">
    <property type="entry name" value="Nucleotide-diphossugar_trans"/>
</dbReference>
<dbReference type="PANTHER" id="PTHR22916">
    <property type="entry name" value="GLYCOSYLTRANSFERASE"/>
    <property type="match status" value="1"/>
</dbReference>